<proteinExistence type="predicted"/>
<dbReference type="AlphaFoldDB" id="A0A1F5S5V7"/>
<evidence type="ECO:0000313" key="1">
    <source>
        <dbReference type="EMBL" id="OGF21651.1"/>
    </source>
</evidence>
<dbReference type="EMBL" id="MFGA01000002">
    <property type="protein sequence ID" value="OGF21651.1"/>
    <property type="molecule type" value="Genomic_DNA"/>
</dbReference>
<organism evidence="1 2">
    <name type="scientific">Candidatus Falkowbacteria bacterium RIFOXYA2_FULL_38_12</name>
    <dbReference type="NCBI Taxonomy" id="1797993"/>
    <lineage>
        <taxon>Bacteria</taxon>
        <taxon>Candidatus Falkowiibacteriota</taxon>
    </lineage>
</organism>
<dbReference type="Proteomes" id="UP000177407">
    <property type="component" value="Unassembled WGS sequence"/>
</dbReference>
<name>A0A1F5S5V7_9BACT</name>
<evidence type="ECO:0000313" key="2">
    <source>
        <dbReference type="Proteomes" id="UP000177407"/>
    </source>
</evidence>
<protein>
    <recommendedName>
        <fullName evidence="3">HTH psq-type domain-containing protein</fullName>
    </recommendedName>
</protein>
<gene>
    <name evidence="1" type="ORF">A2257_02540</name>
</gene>
<reference evidence="1 2" key="1">
    <citation type="journal article" date="2016" name="Nat. Commun.">
        <title>Thousands of microbial genomes shed light on interconnected biogeochemical processes in an aquifer system.</title>
        <authorList>
            <person name="Anantharaman K."/>
            <person name="Brown C.T."/>
            <person name="Hug L.A."/>
            <person name="Sharon I."/>
            <person name="Castelle C.J."/>
            <person name="Probst A.J."/>
            <person name="Thomas B.C."/>
            <person name="Singh A."/>
            <person name="Wilkins M.J."/>
            <person name="Karaoz U."/>
            <person name="Brodie E.L."/>
            <person name="Williams K.H."/>
            <person name="Hubbard S.S."/>
            <person name="Banfield J.F."/>
        </authorList>
    </citation>
    <scope>NUCLEOTIDE SEQUENCE [LARGE SCALE GENOMIC DNA]</scope>
</reference>
<evidence type="ECO:0008006" key="3">
    <source>
        <dbReference type="Google" id="ProtNLM"/>
    </source>
</evidence>
<sequence>MSRLIDREKALSLRKEGKSYSQIKSILKIPKSTLSGWLHDLPLTNEQINLLRGSNSEIKIEKFRETMRHKRIAKLEKILKERKKILPLSQRELFLCGLFLYLGEGSKSERSKLSITNTDPDIIEFTLLWFTKILKIPRKKIRIDLQLYQDMNASEKTNFWSKKLNMPTKQFNKPYIKSTSGKRINHKGSFGQGTCAISFYNVNIKDKVMMSLRGIMTHYLS</sequence>
<comment type="caution">
    <text evidence="1">The sequence shown here is derived from an EMBL/GenBank/DDBJ whole genome shotgun (WGS) entry which is preliminary data.</text>
</comment>
<accession>A0A1F5S5V7</accession>